<dbReference type="OrthoDB" id="3269759at2759"/>
<reference evidence="1 2" key="1">
    <citation type="journal article" date="2015" name="Fungal Genet. Biol.">
        <title>Evolution of novel wood decay mechanisms in Agaricales revealed by the genome sequences of Fistulina hepatica and Cylindrobasidium torrendii.</title>
        <authorList>
            <person name="Floudas D."/>
            <person name="Held B.W."/>
            <person name="Riley R."/>
            <person name="Nagy L.G."/>
            <person name="Koehler G."/>
            <person name="Ransdell A.S."/>
            <person name="Younus H."/>
            <person name="Chow J."/>
            <person name="Chiniquy J."/>
            <person name="Lipzen A."/>
            <person name="Tritt A."/>
            <person name="Sun H."/>
            <person name="Haridas S."/>
            <person name="LaButti K."/>
            <person name="Ohm R.A."/>
            <person name="Kues U."/>
            <person name="Blanchette R.A."/>
            <person name="Grigoriev I.V."/>
            <person name="Minto R.E."/>
            <person name="Hibbett D.S."/>
        </authorList>
    </citation>
    <scope>NUCLEOTIDE SEQUENCE [LARGE SCALE GENOMIC DNA]</scope>
    <source>
        <strain evidence="1 2">FP15055 ss-10</strain>
    </source>
</reference>
<keyword evidence="2" id="KW-1185">Reference proteome</keyword>
<accession>A0A0D7AUY8</accession>
<protein>
    <submittedName>
        <fullName evidence="1">Uncharacterized protein</fullName>
    </submittedName>
</protein>
<proteinExistence type="predicted"/>
<gene>
    <name evidence="1" type="ORF">CYLTODRAFT_363285</name>
</gene>
<evidence type="ECO:0000313" key="1">
    <source>
        <dbReference type="EMBL" id="KIY61106.1"/>
    </source>
</evidence>
<feature type="non-terminal residue" evidence="1">
    <location>
        <position position="230"/>
    </location>
</feature>
<dbReference type="STRING" id="1314674.A0A0D7AUY8"/>
<dbReference type="AlphaFoldDB" id="A0A0D7AUY8"/>
<dbReference type="Proteomes" id="UP000054007">
    <property type="component" value="Unassembled WGS sequence"/>
</dbReference>
<dbReference type="EMBL" id="KN881052">
    <property type="protein sequence ID" value="KIY61106.1"/>
    <property type="molecule type" value="Genomic_DNA"/>
</dbReference>
<evidence type="ECO:0000313" key="2">
    <source>
        <dbReference type="Proteomes" id="UP000054007"/>
    </source>
</evidence>
<dbReference type="Pfam" id="PF14223">
    <property type="entry name" value="Retrotran_gag_2"/>
    <property type="match status" value="1"/>
</dbReference>
<dbReference type="PANTHER" id="PTHR47481">
    <property type="match status" value="1"/>
</dbReference>
<sequence length="230" mass="25932">MSVKLSEYYSKLPHIKADGSNWPLVKERFIFATSAAGLADHLDDDILGLGKYKAPGTKPPAPVDPDKPTNDEVKAHQDYKKILREWETLQSVLKQGMASIVPDALFLRIKDEDTALDMWNAVQDEYQKKSRMVTVDLRRRLQDERCREGQDVKEHLNKLQSYREDLSAMDADLDDDDFVTIVLGSLPASWENYLTALTTTTTTMGTDLTPEVMMQGISGEADRRAIRAKG</sequence>
<name>A0A0D7AUY8_9AGAR</name>
<dbReference type="PANTHER" id="PTHR47481:SF7">
    <property type="entry name" value="CCHC-TYPE DOMAIN-CONTAINING PROTEIN"/>
    <property type="match status" value="1"/>
</dbReference>
<organism evidence="1 2">
    <name type="scientific">Cylindrobasidium torrendii FP15055 ss-10</name>
    <dbReference type="NCBI Taxonomy" id="1314674"/>
    <lineage>
        <taxon>Eukaryota</taxon>
        <taxon>Fungi</taxon>
        <taxon>Dikarya</taxon>
        <taxon>Basidiomycota</taxon>
        <taxon>Agaricomycotina</taxon>
        <taxon>Agaricomycetes</taxon>
        <taxon>Agaricomycetidae</taxon>
        <taxon>Agaricales</taxon>
        <taxon>Marasmiineae</taxon>
        <taxon>Physalacriaceae</taxon>
        <taxon>Cylindrobasidium</taxon>
    </lineage>
</organism>